<comment type="caution">
    <text evidence="2">The sequence shown here is derived from an EMBL/GenBank/DDBJ whole genome shotgun (WGS) entry which is preliminary data.</text>
</comment>
<evidence type="ECO:0000313" key="3">
    <source>
        <dbReference type="Proteomes" id="UP000283383"/>
    </source>
</evidence>
<reference evidence="2 3" key="1">
    <citation type="journal article" date="2018" name="BMC Genomics">
        <title>Comparative genome analyses reveal sequence features reflecting distinct modes of host-adaptation between dicot and monocot powdery mildew.</title>
        <authorList>
            <person name="Wu Y."/>
            <person name="Ma X."/>
            <person name="Pan Z."/>
            <person name="Kale S.D."/>
            <person name="Song Y."/>
            <person name="King H."/>
            <person name="Zhang Q."/>
            <person name="Presley C."/>
            <person name="Deng X."/>
            <person name="Wei C.I."/>
            <person name="Xiao S."/>
        </authorList>
    </citation>
    <scope>NUCLEOTIDE SEQUENCE [LARGE SCALE GENOMIC DNA]</scope>
    <source>
        <strain evidence="2">UMSG3</strain>
    </source>
</reference>
<keyword evidence="3" id="KW-1185">Reference proteome</keyword>
<feature type="region of interest" description="Disordered" evidence="1">
    <location>
        <begin position="1"/>
        <end position="68"/>
    </location>
</feature>
<dbReference type="AlphaFoldDB" id="A0A420J846"/>
<accession>A0A420J846</accession>
<feature type="compositionally biased region" description="Polar residues" evidence="1">
    <location>
        <begin position="22"/>
        <end position="39"/>
    </location>
</feature>
<protein>
    <submittedName>
        <fullName evidence="2">Uncharacterized protein</fullName>
    </submittedName>
</protein>
<proteinExistence type="predicted"/>
<feature type="compositionally biased region" description="Polar residues" evidence="1">
    <location>
        <begin position="124"/>
        <end position="134"/>
    </location>
</feature>
<gene>
    <name evidence="2" type="ORF">GcM3_018043</name>
</gene>
<name>A0A420J846_9PEZI</name>
<feature type="compositionally biased region" description="Basic and acidic residues" evidence="1">
    <location>
        <begin position="147"/>
        <end position="159"/>
    </location>
</feature>
<organism evidence="2 3">
    <name type="scientific">Golovinomyces cichoracearum</name>
    <dbReference type="NCBI Taxonomy" id="62708"/>
    <lineage>
        <taxon>Eukaryota</taxon>
        <taxon>Fungi</taxon>
        <taxon>Dikarya</taxon>
        <taxon>Ascomycota</taxon>
        <taxon>Pezizomycotina</taxon>
        <taxon>Leotiomycetes</taxon>
        <taxon>Erysiphales</taxon>
        <taxon>Erysiphaceae</taxon>
        <taxon>Golovinomyces</taxon>
    </lineage>
</organism>
<feature type="compositionally biased region" description="Polar residues" evidence="1">
    <location>
        <begin position="49"/>
        <end position="68"/>
    </location>
</feature>
<feature type="region of interest" description="Disordered" evidence="1">
    <location>
        <begin position="120"/>
        <end position="166"/>
    </location>
</feature>
<evidence type="ECO:0000256" key="1">
    <source>
        <dbReference type="SAM" id="MobiDB-lite"/>
    </source>
</evidence>
<evidence type="ECO:0000313" key="2">
    <source>
        <dbReference type="EMBL" id="RKF82959.1"/>
    </source>
</evidence>
<dbReference type="EMBL" id="MCBQ01001888">
    <property type="protein sequence ID" value="RKF82959.1"/>
    <property type="molecule type" value="Genomic_DNA"/>
</dbReference>
<feature type="non-terminal residue" evidence="2">
    <location>
        <position position="166"/>
    </location>
</feature>
<sequence length="166" mass="18009">MDDDPFSSPPPTDTIPLPSASPPQQSITVEPGLNQSIYANSPEDPLTSKVLQKSTHSAGSPKSQYPSTYDTNEYAAALLAWQNAGAQHLRRLPASIAADFKIVMTRCAARVIAGFPVVDELPSKPQNRNLTNKPAQVPNPLYTQQKDSSDKKNGNEHNTKPISFAR</sequence>
<dbReference type="Proteomes" id="UP000283383">
    <property type="component" value="Unassembled WGS sequence"/>
</dbReference>